<dbReference type="EMBL" id="BOOG01000055">
    <property type="protein sequence ID" value="GIH72605.1"/>
    <property type="molecule type" value="Genomic_DNA"/>
</dbReference>
<feature type="region of interest" description="Disordered" evidence="1">
    <location>
        <begin position="55"/>
        <end position="75"/>
    </location>
</feature>
<reference evidence="2" key="1">
    <citation type="submission" date="2021-01" db="EMBL/GenBank/DDBJ databases">
        <title>Whole genome shotgun sequence of Sphaerimonospora thailandensis NBRC 107569.</title>
        <authorList>
            <person name="Komaki H."/>
            <person name="Tamura T."/>
        </authorList>
    </citation>
    <scope>NUCLEOTIDE SEQUENCE</scope>
    <source>
        <strain evidence="2">NBRC 107569</strain>
    </source>
</reference>
<organism evidence="2 3">
    <name type="scientific">Sphaerimonospora thailandensis</name>
    <dbReference type="NCBI Taxonomy" id="795644"/>
    <lineage>
        <taxon>Bacteria</taxon>
        <taxon>Bacillati</taxon>
        <taxon>Actinomycetota</taxon>
        <taxon>Actinomycetes</taxon>
        <taxon>Streptosporangiales</taxon>
        <taxon>Streptosporangiaceae</taxon>
        <taxon>Sphaerimonospora</taxon>
    </lineage>
</organism>
<evidence type="ECO:0000313" key="3">
    <source>
        <dbReference type="Proteomes" id="UP000610966"/>
    </source>
</evidence>
<comment type="caution">
    <text evidence="2">The sequence shown here is derived from an EMBL/GenBank/DDBJ whole genome shotgun (WGS) entry which is preliminary data.</text>
</comment>
<evidence type="ECO:0000313" key="2">
    <source>
        <dbReference type="EMBL" id="GIH72605.1"/>
    </source>
</evidence>
<gene>
    <name evidence="2" type="ORF">Mth01_48580</name>
</gene>
<keyword evidence="3" id="KW-1185">Reference proteome</keyword>
<dbReference type="Proteomes" id="UP000610966">
    <property type="component" value="Unassembled WGS sequence"/>
</dbReference>
<dbReference type="AlphaFoldDB" id="A0A8J3W1U8"/>
<name>A0A8J3W1U8_9ACTN</name>
<sequence>MWTATISRRPGRLAGNARLARNAAKVTPIGVVKGWIRAFHGRSGQTSTTTWARHIPASRPNRNPFTATAVGMAPT</sequence>
<evidence type="ECO:0000256" key="1">
    <source>
        <dbReference type="SAM" id="MobiDB-lite"/>
    </source>
</evidence>
<accession>A0A8J3W1U8</accession>
<proteinExistence type="predicted"/>
<protein>
    <submittedName>
        <fullName evidence="2">Uncharacterized protein</fullName>
    </submittedName>
</protein>